<name>A0ABC8E7N2_ECOLX</name>
<dbReference type="EMBL" id="AP023200">
    <property type="protein sequence ID" value="BCG39730.1"/>
    <property type="molecule type" value="Genomic_DNA"/>
</dbReference>
<keyword evidence="6 9" id="KW-0732">Signal</keyword>
<evidence type="ECO:0000313" key="11">
    <source>
        <dbReference type="EMBL" id="BCG39730.1"/>
    </source>
</evidence>
<keyword evidence="7" id="KW-0472">Membrane</keyword>
<keyword evidence="11" id="KW-0614">Plasmid</keyword>
<dbReference type="PANTHER" id="PTHR30451">
    <property type="entry name" value="OUTER MEMBRANE USHER PROTEIN"/>
    <property type="match status" value="1"/>
</dbReference>
<dbReference type="Gene3D" id="2.60.40.2070">
    <property type="match status" value="1"/>
</dbReference>
<dbReference type="Pfam" id="PF00577">
    <property type="entry name" value="Usher"/>
    <property type="match status" value="1"/>
</dbReference>
<dbReference type="InterPro" id="IPR037224">
    <property type="entry name" value="PapC_N_sf"/>
</dbReference>
<evidence type="ECO:0000259" key="10">
    <source>
        <dbReference type="Pfam" id="PF13954"/>
    </source>
</evidence>
<reference evidence="11 12" key="1">
    <citation type="submission" date="2020-06" db="EMBL/GenBank/DDBJ databases">
        <title>Whole-genome sequencing of blaNDM-5 positive Escherichia coli isolated from a Japanese patient with no history of travel abroad.</title>
        <authorList>
            <person name="Ito Y."/>
            <person name="Aoki K."/>
            <person name="Nakayama N."/>
            <person name="Ohtsuka M."/>
            <person name="Ota M."/>
            <person name="Kaneko N."/>
            <person name="Yoshida M."/>
            <person name="Ishii Y."/>
            <person name="Tateda K."/>
            <person name="Matsuse H."/>
        </authorList>
    </citation>
    <scope>NUCLEOTIDE SEQUENCE [LARGE SCALE GENOMIC DNA]</scope>
    <source>
        <strain evidence="11 12">TUM18780</strain>
        <plasmid evidence="12">pmty18780-3 dna</plasmid>
    </source>
</reference>
<dbReference type="SUPFAM" id="SSF141729">
    <property type="entry name" value="FimD N-terminal domain-like"/>
    <property type="match status" value="1"/>
</dbReference>
<keyword evidence="3" id="KW-0813">Transport</keyword>
<evidence type="ECO:0000256" key="7">
    <source>
        <dbReference type="ARBA" id="ARBA00023136"/>
    </source>
</evidence>
<evidence type="ECO:0000256" key="4">
    <source>
        <dbReference type="ARBA" id="ARBA00022452"/>
    </source>
</evidence>
<dbReference type="Gene3D" id="3.10.20.410">
    <property type="match status" value="1"/>
</dbReference>
<keyword evidence="4" id="KW-1134">Transmembrane beta strand</keyword>
<evidence type="ECO:0000313" key="12">
    <source>
        <dbReference type="Proteomes" id="UP000509260"/>
    </source>
</evidence>
<dbReference type="AlphaFoldDB" id="A0ABC8E7N2"/>
<accession>A0ABC8E7N2</accession>
<dbReference type="InterPro" id="IPR000015">
    <property type="entry name" value="Fimb_usher"/>
</dbReference>
<geneLocation type="plasmid" evidence="12">
    <name>pmty18780-3 dna</name>
</geneLocation>
<feature type="domain" description="PapC N-terminal" evidence="10">
    <location>
        <begin position="51"/>
        <end position="160"/>
    </location>
</feature>
<sequence length="798" mass="89231">MNIKSRIKISKKLLAVFISLYVSNVYAEAYYFDDIELKTIGLSKDAGNTLLKSDKFQPGTYHVNIVLNNLPTNYHGKILINNNGSPCITGSLLEDIGINISRLAFDHDLCLKESHKEGVFFYTKPKSQSIEIYVPISYLLSNERTYSHGGTAAIFNYNIHALNSRGKFGNTNNYTAFLTSGFNTDDWIFRNKTIVSSYDGNNDIKNSELFAQKTFDGSGKTLKVGSIDSFDQFYGMSLIGLNLSPESTFSSGMSTTITGFSNDDSQVEIYQAGQLVYVGQVRAGRYNIDSVPVLNTQTPFEVVLVNQNGTRSKRTITTAEALINLKQKQSNGFSLSIGKANDFKSSIFNEPVVLTTNYGWDTLGNYTFSSGSLITNQFYSLAGSVTYSSSSKNNITLTNYVSYLDFKDNLNKKRIGNSSSITLSNQFYDNVKMTNAFIYRTSGYRGIEDLSSDDFWNYKWQQTNSIFASLKSFGTFGLTYSLNERSGHRENSYGVSWGTNIYKAYLSTSIQKQRVKYKDDYSNETRFYAQLSIPLSNNQGINSSYSSGKKWSRTAVDYRQYNSNTFNYGLGYANEQYASTSINAGYIEASKTFRTTHVGARYNFNQNYKSLASYASGGLLINNNAITLSPYEIGDTFALIRVGNYPGIELQTPNGKVWTDNRGNAVASNLNPYTANQIQVVPENSPRNIDVMQGIKKSTPFKGSVNQIRFDAKKVQRLLVYAVDALNKPLPYNAEVVNLDDNTIMGFVDHDGLIFFSDIPSKAVKVNITQNQSCIIDFSKYKKTEVNEIFSTTHLTCK</sequence>
<evidence type="ECO:0000256" key="5">
    <source>
        <dbReference type="ARBA" id="ARBA00022692"/>
    </source>
</evidence>
<dbReference type="Gene3D" id="2.60.40.2610">
    <property type="entry name" value="Outer membrane usher protein FimD, plug domain"/>
    <property type="match status" value="1"/>
</dbReference>
<dbReference type="GO" id="GO:0009279">
    <property type="term" value="C:cell outer membrane"/>
    <property type="evidence" value="ECO:0007669"/>
    <property type="project" value="UniProtKB-SubCell"/>
</dbReference>
<dbReference type="InterPro" id="IPR042186">
    <property type="entry name" value="FimD_plug_dom"/>
</dbReference>
<dbReference type="Proteomes" id="UP000509260">
    <property type="component" value="Plasmid pMTY18780-3"/>
</dbReference>
<organism evidence="11 12">
    <name type="scientific">Escherichia coli</name>
    <dbReference type="NCBI Taxonomy" id="562"/>
    <lineage>
        <taxon>Bacteria</taxon>
        <taxon>Pseudomonadati</taxon>
        <taxon>Pseudomonadota</taxon>
        <taxon>Gammaproteobacteria</taxon>
        <taxon>Enterobacterales</taxon>
        <taxon>Enterobacteriaceae</taxon>
        <taxon>Escherichia</taxon>
    </lineage>
</organism>
<dbReference type="RefSeq" id="WP_072647779.1">
    <property type="nucleotide sequence ID" value="NZ_AP022542.1"/>
</dbReference>
<evidence type="ECO:0000256" key="9">
    <source>
        <dbReference type="SAM" id="SignalP"/>
    </source>
</evidence>
<proteinExistence type="inferred from homology"/>
<evidence type="ECO:0000256" key="2">
    <source>
        <dbReference type="ARBA" id="ARBA00008064"/>
    </source>
</evidence>
<keyword evidence="5" id="KW-0812">Transmembrane</keyword>
<comment type="subcellular location">
    <subcellularLocation>
        <location evidence="1">Cell outer membrane</location>
        <topology evidence="1">Multi-pass membrane protein</topology>
    </subcellularLocation>
</comment>
<dbReference type="Pfam" id="PF13954">
    <property type="entry name" value="PapC_N"/>
    <property type="match status" value="1"/>
</dbReference>
<protein>
    <submittedName>
        <fullName evidence="11">Pilin outer membrane usher protein SafC</fullName>
    </submittedName>
</protein>
<dbReference type="InterPro" id="IPR025885">
    <property type="entry name" value="PapC_N"/>
</dbReference>
<dbReference type="Gene3D" id="2.60.40.3110">
    <property type="match status" value="1"/>
</dbReference>
<dbReference type="InterPro" id="IPR043142">
    <property type="entry name" value="PapC-like_C_sf"/>
</dbReference>
<evidence type="ECO:0000256" key="3">
    <source>
        <dbReference type="ARBA" id="ARBA00022448"/>
    </source>
</evidence>
<dbReference type="PANTHER" id="PTHR30451:SF8">
    <property type="entry name" value="FIMBRIAL USHER PROTEIN"/>
    <property type="match status" value="1"/>
</dbReference>
<evidence type="ECO:0000256" key="6">
    <source>
        <dbReference type="ARBA" id="ARBA00022729"/>
    </source>
</evidence>
<feature type="signal peptide" evidence="9">
    <location>
        <begin position="1"/>
        <end position="27"/>
    </location>
</feature>
<evidence type="ECO:0000256" key="8">
    <source>
        <dbReference type="ARBA" id="ARBA00023237"/>
    </source>
</evidence>
<feature type="chain" id="PRO_5044816337" evidence="9">
    <location>
        <begin position="28"/>
        <end position="798"/>
    </location>
</feature>
<keyword evidence="8" id="KW-0998">Cell outer membrane</keyword>
<comment type="similarity">
    <text evidence="2">Belongs to the fimbrial export usher family.</text>
</comment>
<evidence type="ECO:0000256" key="1">
    <source>
        <dbReference type="ARBA" id="ARBA00004571"/>
    </source>
</evidence>
<gene>
    <name evidence="11" type="primary">safC</name>
    <name evidence="11" type="ORF">TUM18780_48920</name>
</gene>